<accession>A0A9P5H3E3</accession>
<evidence type="ECO:0000313" key="3">
    <source>
        <dbReference type="Proteomes" id="UP000722485"/>
    </source>
</evidence>
<reference evidence="2" key="1">
    <citation type="submission" date="2020-03" db="EMBL/GenBank/DDBJ databases">
        <title>Draft Genome Sequence of Cylindrodendrum hubeiense.</title>
        <authorList>
            <person name="Buettner E."/>
            <person name="Kellner H."/>
        </authorList>
    </citation>
    <scope>NUCLEOTIDE SEQUENCE</scope>
    <source>
        <strain evidence="2">IHI 201604</strain>
    </source>
</reference>
<feature type="compositionally biased region" description="Polar residues" evidence="1">
    <location>
        <begin position="9"/>
        <end position="25"/>
    </location>
</feature>
<sequence>MPGGPRSSPLLQQQMADSASANTSARRMMEECETAKSKLVDQKFTMKQYPDPLLPRDKDTSKVYPQGVTPDMEQRWLKMINDSKQ</sequence>
<evidence type="ECO:0000313" key="2">
    <source>
        <dbReference type="EMBL" id="KAF7542897.1"/>
    </source>
</evidence>
<feature type="region of interest" description="Disordered" evidence="1">
    <location>
        <begin position="1"/>
        <end position="28"/>
    </location>
</feature>
<protein>
    <submittedName>
        <fullName evidence="2">Uncharacterized protein</fullName>
    </submittedName>
</protein>
<organism evidence="2 3">
    <name type="scientific">Cylindrodendrum hubeiense</name>
    <dbReference type="NCBI Taxonomy" id="595255"/>
    <lineage>
        <taxon>Eukaryota</taxon>
        <taxon>Fungi</taxon>
        <taxon>Dikarya</taxon>
        <taxon>Ascomycota</taxon>
        <taxon>Pezizomycotina</taxon>
        <taxon>Sordariomycetes</taxon>
        <taxon>Hypocreomycetidae</taxon>
        <taxon>Hypocreales</taxon>
        <taxon>Nectriaceae</taxon>
        <taxon>Cylindrodendrum</taxon>
    </lineage>
</organism>
<keyword evidence="3" id="KW-1185">Reference proteome</keyword>
<name>A0A9P5H3E3_9HYPO</name>
<dbReference type="Proteomes" id="UP000722485">
    <property type="component" value="Unassembled WGS sequence"/>
</dbReference>
<evidence type="ECO:0000256" key="1">
    <source>
        <dbReference type="SAM" id="MobiDB-lite"/>
    </source>
</evidence>
<feature type="region of interest" description="Disordered" evidence="1">
    <location>
        <begin position="49"/>
        <end position="69"/>
    </location>
</feature>
<dbReference type="OrthoDB" id="5121433at2759"/>
<dbReference type="EMBL" id="JAANBB010000406">
    <property type="protein sequence ID" value="KAF7542897.1"/>
    <property type="molecule type" value="Genomic_DNA"/>
</dbReference>
<proteinExistence type="predicted"/>
<comment type="caution">
    <text evidence="2">The sequence shown here is derived from an EMBL/GenBank/DDBJ whole genome shotgun (WGS) entry which is preliminary data.</text>
</comment>
<gene>
    <name evidence="2" type="ORF">G7Z17_g11189</name>
</gene>
<dbReference type="AlphaFoldDB" id="A0A9P5H3E3"/>